<dbReference type="RefSeq" id="WP_345223202.1">
    <property type="nucleotide sequence ID" value="NZ_BAAAXE010000013.1"/>
</dbReference>
<sequence>MGQVVAGAAVVISGGLVAAAVRFHIEDSRLERIEGVCTGDNCLPGSAAVDGWAHAFTVLGVIAVLITVLVFIAVVVPPPPKGPDGKVTGPSPHRKRAWIALPLVLAGLAAFLWPAGSWAASLPGKARSVAWSLPYENTGSGDGGSTYDIRGVWTLPGGPNLVRITPDTLTAHSLADGRRQWQTPVPTRRTVCGTATRAGADLALIGYARHDQPCAELAAVDLATGRTRWQQKLRHDEYDTRARTGSFALAGRTAVAVETERLRAFDTNTGKQAWTRPFPKKRLCTAGALDASADRVLLMEECVKEYGGDASVTRLIALDAATGKQLWRTTLPVESPALSAYFASTAPVVLRVKERDERGVDAFLSYDDKGRARAVLKVSRHADGNRNANSESEGLIGLPGQARVVGDRLVAGAITPGETSVRWVGAFSLATGERQWLKRLPDLATALLTGTDGRLTVLIRGDDTPYLASYDLRTGRRTAAPLGVLGSRTPNPSSASLHQGPGSTVVVVNEDQPNQYSSLKHLAEPVPVFAIR</sequence>
<evidence type="ECO:0000259" key="3">
    <source>
        <dbReference type="Pfam" id="PF13360"/>
    </source>
</evidence>
<dbReference type="PANTHER" id="PTHR34512">
    <property type="entry name" value="CELL SURFACE PROTEIN"/>
    <property type="match status" value="1"/>
</dbReference>
<gene>
    <name evidence="4" type="ORF">ACFFTU_13625</name>
</gene>
<dbReference type="Gene3D" id="2.130.10.10">
    <property type="entry name" value="YVTN repeat-like/Quinoprotein amine dehydrogenase"/>
    <property type="match status" value="2"/>
</dbReference>
<feature type="transmembrane region" description="Helical" evidence="2">
    <location>
        <begin position="97"/>
        <end position="120"/>
    </location>
</feature>
<keyword evidence="5" id="KW-1185">Reference proteome</keyword>
<comment type="caution">
    <text evidence="4">The sequence shown here is derived from an EMBL/GenBank/DDBJ whole genome shotgun (WGS) entry which is preliminary data.</text>
</comment>
<feature type="compositionally biased region" description="Polar residues" evidence="1">
    <location>
        <begin position="488"/>
        <end position="497"/>
    </location>
</feature>
<dbReference type="SUPFAM" id="SSF50998">
    <property type="entry name" value="Quinoprotein alcohol dehydrogenase-like"/>
    <property type="match status" value="1"/>
</dbReference>
<evidence type="ECO:0000313" key="5">
    <source>
        <dbReference type="Proteomes" id="UP001589718"/>
    </source>
</evidence>
<dbReference type="InterPro" id="IPR011047">
    <property type="entry name" value="Quinoprotein_ADH-like_sf"/>
</dbReference>
<dbReference type="Pfam" id="PF13360">
    <property type="entry name" value="PQQ_2"/>
    <property type="match status" value="1"/>
</dbReference>
<name>A0ABV5PCZ6_STRCM</name>
<dbReference type="EMBL" id="JBHMCR010000006">
    <property type="protein sequence ID" value="MFB9520994.1"/>
    <property type="molecule type" value="Genomic_DNA"/>
</dbReference>
<evidence type="ECO:0000313" key="4">
    <source>
        <dbReference type="EMBL" id="MFB9520994.1"/>
    </source>
</evidence>
<feature type="transmembrane region" description="Helical" evidence="2">
    <location>
        <begin position="53"/>
        <end position="76"/>
    </location>
</feature>
<dbReference type="PANTHER" id="PTHR34512:SF30">
    <property type="entry name" value="OUTER MEMBRANE PROTEIN ASSEMBLY FACTOR BAMB"/>
    <property type="match status" value="1"/>
</dbReference>
<reference evidence="4 5" key="1">
    <citation type="submission" date="2024-09" db="EMBL/GenBank/DDBJ databases">
        <authorList>
            <person name="Sun Q."/>
            <person name="Mori K."/>
        </authorList>
    </citation>
    <scope>NUCLEOTIDE SEQUENCE [LARGE SCALE GENOMIC DNA]</scope>
    <source>
        <strain evidence="4 5">JCM 4362</strain>
    </source>
</reference>
<organism evidence="4 5">
    <name type="scientific">Streptomyces cremeus</name>
    <dbReference type="NCBI Taxonomy" id="66881"/>
    <lineage>
        <taxon>Bacteria</taxon>
        <taxon>Bacillati</taxon>
        <taxon>Actinomycetota</taxon>
        <taxon>Actinomycetes</taxon>
        <taxon>Kitasatosporales</taxon>
        <taxon>Streptomycetaceae</taxon>
        <taxon>Streptomyces</taxon>
    </lineage>
</organism>
<feature type="domain" description="Pyrrolo-quinoline quinone repeat" evidence="3">
    <location>
        <begin position="260"/>
        <end position="478"/>
    </location>
</feature>
<evidence type="ECO:0000256" key="1">
    <source>
        <dbReference type="SAM" id="MobiDB-lite"/>
    </source>
</evidence>
<evidence type="ECO:0000256" key="2">
    <source>
        <dbReference type="SAM" id="Phobius"/>
    </source>
</evidence>
<protein>
    <submittedName>
        <fullName evidence="4">PQQ-binding-like beta-propeller repeat protein</fullName>
    </submittedName>
</protein>
<dbReference type="InterPro" id="IPR015943">
    <property type="entry name" value="WD40/YVTN_repeat-like_dom_sf"/>
</dbReference>
<keyword evidence="2" id="KW-0812">Transmembrane</keyword>
<dbReference type="Proteomes" id="UP001589718">
    <property type="component" value="Unassembled WGS sequence"/>
</dbReference>
<accession>A0ABV5PCZ6</accession>
<keyword evidence="2" id="KW-0472">Membrane</keyword>
<proteinExistence type="predicted"/>
<feature type="region of interest" description="Disordered" evidence="1">
    <location>
        <begin position="482"/>
        <end position="501"/>
    </location>
</feature>
<dbReference type="InterPro" id="IPR002372">
    <property type="entry name" value="PQQ_rpt_dom"/>
</dbReference>
<keyword evidence="2" id="KW-1133">Transmembrane helix</keyword>